<proteinExistence type="predicted"/>
<gene>
    <name evidence="2" type="ORF">GEOBRER4_n0581</name>
</gene>
<dbReference type="AlphaFoldDB" id="A0A6S6LY60"/>
<feature type="chain" id="PRO_5028006834" evidence="1">
    <location>
        <begin position="24"/>
        <end position="479"/>
    </location>
</feature>
<protein>
    <submittedName>
        <fullName evidence="2">Uncharacterized protein</fullName>
    </submittedName>
</protein>
<evidence type="ECO:0000256" key="1">
    <source>
        <dbReference type="SAM" id="SignalP"/>
    </source>
</evidence>
<organism evidence="2 3">
    <name type="scientific">Citrifermentans bremense</name>
    <dbReference type="NCBI Taxonomy" id="60035"/>
    <lineage>
        <taxon>Bacteria</taxon>
        <taxon>Pseudomonadati</taxon>
        <taxon>Thermodesulfobacteriota</taxon>
        <taxon>Desulfuromonadia</taxon>
        <taxon>Geobacterales</taxon>
        <taxon>Geobacteraceae</taxon>
        <taxon>Citrifermentans</taxon>
    </lineage>
</organism>
<name>A0A6S6LY60_9BACT</name>
<evidence type="ECO:0000313" key="3">
    <source>
        <dbReference type="Proteomes" id="UP000515472"/>
    </source>
</evidence>
<dbReference type="RefSeq" id="WP_185244147.1">
    <property type="nucleotide sequence ID" value="NZ_AP023213.1"/>
</dbReference>
<dbReference type="EMBL" id="AP023213">
    <property type="protein sequence ID" value="BCG45810.1"/>
    <property type="molecule type" value="Genomic_DNA"/>
</dbReference>
<dbReference type="KEGG" id="gbn:GEOBRER4_05600"/>
<keyword evidence="1" id="KW-0732">Signal</keyword>
<keyword evidence="3" id="KW-1185">Reference proteome</keyword>
<feature type="signal peptide" evidence="1">
    <location>
        <begin position="1"/>
        <end position="23"/>
    </location>
</feature>
<reference evidence="2 3" key="1">
    <citation type="submission" date="2020-06" db="EMBL/GenBank/DDBJ databases">
        <title>Interaction of electrochemicaly active bacteria, Geobacter bremensis R4 on different carbon anode.</title>
        <authorList>
            <person name="Meng L."/>
            <person name="Yoshida N."/>
        </authorList>
    </citation>
    <scope>NUCLEOTIDE SEQUENCE [LARGE SCALE GENOMIC DNA]</scope>
    <source>
        <strain evidence="2 3">R4</strain>
    </source>
</reference>
<dbReference type="Proteomes" id="UP000515472">
    <property type="component" value="Chromosome"/>
</dbReference>
<sequence length="479" mass="52149">MKKTFALTLILLSSLFIPLVASAENIRAYVADFTVSGGDSADLKTTLKRLISSRLSGDGLVAVETPAEADVVVNGSYTQLGKMFSLDASAKSAAGKPLAAAYEQGESIDALIPAVGKISAKLKGEIVKQYQLPATPAAPAAIQPSVSSQIIKAPASDLLRSEVTPGWTSQRIAGAKSAITSWGSDEILVAGEDALYLYKKSDKLVLLAQAALPERQKLLGIDAIGPDQEGKVLAFVTIVDREAPSSRVYSIQNGTLKLVAQDLPYMFRGLAPYGGKKLLFAQQMGRSEDYYGDVYEATFADGAIKLGNSIKMPRFANIFNFNLFRDQSGKSYLTCFNDSGYLLVYGDGDEIWRSSDKFGGSETYFQRRDMENERSSGTPFRTRFIDQRITVTEKGEVLVPQNAGFFVLGNARSYSRYSMVSFAWNGSSLEEAWRTKASQNYLADYDFNQRTREMVLLEVTQKSGLGGKGGSLVRIIRAE</sequence>
<evidence type="ECO:0000313" key="2">
    <source>
        <dbReference type="EMBL" id="BCG45810.1"/>
    </source>
</evidence>
<accession>A0A6S6LY60</accession>